<dbReference type="Gene3D" id="3.60.20.10">
    <property type="entry name" value="Glutamine Phosphoribosylpyrophosphate, subunit 1, domain 1"/>
    <property type="match status" value="1"/>
</dbReference>
<keyword evidence="7" id="KW-1185">Reference proteome</keyword>
<dbReference type="RefSeq" id="WP_213945725.1">
    <property type="nucleotide sequence ID" value="NZ_JAHCMY010000007.1"/>
</dbReference>
<organism evidence="6 7">
    <name type="scientific">Litoribacter ruber</name>
    <dbReference type="NCBI Taxonomy" id="702568"/>
    <lineage>
        <taxon>Bacteria</taxon>
        <taxon>Pseudomonadati</taxon>
        <taxon>Bacteroidota</taxon>
        <taxon>Cytophagia</taxon>
        <taxon>Cytophagales</taxon>
        <taxon>Cyclobacteriaceae</taxon>
        <taxon>Litoribacter</taxon>
    </lineage>
</organism>
<dbReference type="Proteomes" id="UP001319104">
    <property type="component" value="Unassembled WGS sequence"/>
</dbReference>
<evidence type="ECO:0000256" key="5">
    <source>
        <dbReference type="PIRSR" id="PIRSR001227-2"/>
    </source>
</evidence>
<evidence type="ECO:0000313" key="6">
    <source>
        <dbReference type="EMBL" id="MBS9524858.1"/>
    </source>
</evidence>
<evidence type="ECO:0000256" key="1">
    <source>
        <dbReference type="ARBA" id="ARBA00006586"/>
    </source>
</evidence>
<evidence type="ECO:0000256" key="4">
    <source>
        <dbReference type="PIRSR" id="PIRSR001227-1"/>
    </source>
</evidence>
<keyword evidence="2" id="KW-0378">Hydrolase</keyword>
<comment type="cofactor">
    <cofactor evidence="5">
        <name>Ca(2+)</name>
        <dbReference type="ChEBI" id="CHEBI:29108"/>
    </cofactor>
    <text evidence="5">Binds 1 Ca(2+) ion per dimer.</text>
</comment>
<dbReference type="Gene3D" id="1.10.1400.10">
    <property type="match status" value="1"/>
</dbReference>
<dbReference type="InterPro" id="IPR043147">
    <property type="entry name" value="Penicillin_amidase_A-knob"/>
</dbReference>
<dbReference type="InterPro" id="IPR043146">
    <property type="entry name" value="Penicillin_amidase_N_B-knob"/>
</dbReference>
<sequence length="808" mass="92772">MKYIAFLISLIITLVLAVALAISIGQTPPLGRLLDPYHGVWQNTYSEDYSKDNEFKIAGLSAQVEIKYDTNLIPHIFAQNEEDLFRAQGFVTAQHRLWQMEFQTMAAAGRVSEIVGSAALDFDRMQRRKGLGFGAEEGLQYIRETDPETFSLMEAYADGVNQYINSLSYRNLPVEYKILNYRPEPWTVYKTALFLKYMADMLVGDKDLEYTNLRKLIGEELMAELYPDFPEDNDPVIEPNRRWDFTPMPINRPDNIIYPDEEILIDPMPAPEEGVGSNNWAVAGSKTQNGHPILANDPHLNLNLPSLWYIIQLSTPEYSVKGASLPGALGVISGFNENIAWGVTNATRDVRDWYSINFRNEDRTEYLYNDQWINSSLRLEEIKIKGESSFIDSVVYTHYGPVVYDPSFRGESQLKNFALKWTAHLGSNEQSTFLNLNRAKNHEDYLAALETFVAPAQNFVFASKTGDIALKVQGSFPLKWDQQGKYLMDGSDPIYEWHDFIPSEQNPATKNPSRGFVSSANQHSVDPSYPYFVFDDSFEHFRNRRLNSRLSEMSKITVEDMMDLQFDNFYLHASEALPLMLDYLLEDTLILEDGNVRRIVQDLQSWSFHTHPELTAPPIFEMWWKNLEEKVWGKWRKPQVPIVIPNKYQTTKLLTNSPDHEVFDKPNSAVVETARELVRESFEAMLQDYEEWKSREDELTWGNYKRTTIQHLVPNFRSFSVENVSTGGGRGILNATSERHGASWRMVVEMGEQPNAFGIYPGGQSGNPGSRYYTNLIGKWARGEYLDVSLRPQSEERDLLYTVTLKQN</sequence>
<proteinExistence type="inferred from homology"/>
<comment type="caution">
    <text evidence="6">The sequence shown here is derived from an EMBL/GenBank/DDBJ whole genome shotgun (WGS) entry which is preliminary data.</text>
</comment>
<dbReference type="AlphaFoldDB" id="A0AAP2G5R9"/>
<reference evidence="6 7" key="1">
    <citation type="submission" date="2021-05" db="EMBL/GenBank/DDBJ databases">
        <authorList>
            <person name="Zhang Z.D."/>
            <person name="Osman G."/>
        </authorList>
    </citation>
    <scope>NUCLEOTIDE SEQUENCE [LARGE SCALE GENOMIC DNA]</scope>
    <source>
        <strain evidence="6 7">KCTC 32217</strain>
    </source>
</reference>
<dbReference type="InterPro" id="IPR014395">
    <property type="entry name" value="Pen/GL7ACA/AHL_acylase"/>
</dbReference>
<dbReference type="InterPro" id="IPR023343">
    <property type="entry name" value="Penicillin_amidase_dom1"/>
</dbReference>
<dbReference type="PIRSF" id="PIRSF001227">
    <property type="entry name" value="Pen_acylase"/>
    <property type="match status" value="1"/>
</dbReference>
<accession>A0AAP2G5R9</accession>
<dbReference type="InterPro" id="IPR002692">
    <property type="entry name" value="S45"/>
</dbReference>
<name>A0AAP2G5R9_9BACT</name>
<dbReference type="GO" id="GO:0046872">
    <property type="term" value="F:metal ion binding"/>
    <property type="evidence" value="ECO:0007669"/>
    <property type="project" value="UniProtKB-KW"/>
</dbReference>
<keyword evidence="5" id="KW-0106">Calcium</keyword>
<protein>
    <submittedName>
        <fullName evidence="6">Penicillin acylase family protein</fullName>
    </submittedName>
</protein>
<dbReference type="Pfam" id="PF01804">
    <property type="entry name" value="Penicil_amidase"/>
    <property type="match status" value="1"/>
</dbReference>
<dbReference type="PANTHER" id="PTHR34218">
    <property type="entry name" value="PEPTIDASE S45 PENICILLIN AMIDASE"/>
    <property type="match status" value="1"/>
</dbReference>
<dbReference type="CDD" id="cd03747">
    <property type="entry name" value="Ntn_PGA_like"/>
    <property type="match status" value="1"/>
</dbReference>
<dbReference type="Gene3D" id="1.10.439.10">
    <property type="entry name" value="Penicillin Amidohydrolase, domain 1"/>
    <property type="match status" value="1"/>
</dbReference>
<evidence type="ECO:0000256" key="2">
    <source>
        <dbReference type="ARBA" id="ARBA00022801"/>
    </source>
</evidence>
<dbReference type="Gene3D" id="2.30.120.10">
    <property type="match status" value="1"/>
</dbReference>
<dbReference type="GO" id="GO:0017000">
    <property type="term" value="P:antibiotic biosynthetic process"/>
    <property type="evidence" value="ECO:0007669"/>
    <property type="project" value="InterPro"/>
</dbReference>
<comment type="similarity">
    <text evidence="1">Belongs to the peptidase S45 family.</text>
</comment>
<feature type="binding site" evidence="5">
    <location>
        <position position="352"/>
    </location>
    <ligand>
        <name>Ca(2+)</name>
        <dbReference type="ChEBI" id="CHEBI:29108"/>
    </ligand>
</feature>
<feature type="binding site" evidence="5">
    <location>
        <position position="349"/>
    </location>
    <ligand>
        <name>Ca(2+)</name>
        <dbReference type="ChEBI" id="CHEBI:29108"/>
    </ligand>
</feature>
<evidence type="ECO:0000256" key="3">
    <source>
        <dbReference type="ARBA" id="ARBA00023145"/>
    </source>
</evidence>
<dbReference type="PANTHER" id="PTHR34218:SF4">
    <property type="entry name" value="ACYL-HOMOSERINE LACTONE ACYLASE QUIP"/>
    <property type="match status" value="1"/>
</dbReference>
<dbReference type="SUPFAM" id="SSF56235">
    <property type="entry name" value="N-terminal nucleophile aminohydrolases (Ntn hydrolases)"/>
    <property type="match status" value="1"/>
</dbReference>
<dbReference type="EMBL" id="JAHCMY010000007">
    <property type="protein sequence ID" value="MBS9524858.1"/>
    <property type="molecule type" value="Genomic_DNA"/>
</dbReference>
<dbReference type="InterPro" id="IPR029055">
    <property type="entry name" value="Ntn_hydrolases_N"/>
</dbReference>
<keyword evidence="5" id="KW-0479">Metal-binding</keyword>
<gene>
    <name evidence="6" type="ORF">KI659_12640</name>
</gene>
<feature type="active site" description="Nucleophile" evidence="4">
    <location>
        <position position="277"/>
    </location>
</feature>
<evidence type="ECO:0000313" key="7">
    <source>
        <dbReference type="Proteomes" id="UP001319104"/>
    </source>
</evidence>
<dbReference type="GO" id="GO:0016811">
    <property type="term" value="F:hydrolase activity, acting on carbon-nitrogen (but not peptide) bonds, in linear amides"/>
    <property type="evidence" value="ECO:0007669"/>
    <property type="project" value="InterPro"/>
</dbReference>
<keyword evidence="3" id="KW-0865">Zymogen</keyword>